<sequence length="297" mass="34019">MVYKHIPALDAESVYEISGKQSRIIKKHHDQQIQITLYELSEDRILYVEPVDGEGSYKTYYVQSGKCLILETNAEMSSGDFLICNGSEEVLTLKTLEPTVIIVHAAAYDTYKTIQDSQDKITMLLKSIQEKDHYTGEHSLRVYELVKKLGMQLGYKAIRLNNLTKAAYYHDLGKIFVEDEILNKPDRLSDEEFEAIKLHATLSESLIKTHFNADVYDIISQHHERWNGKGYPKGLSGLNIREEARIIAVCDSYDAMITDRVYKKGKTEEQALQELIELSGILYDKRLVDAFVKMILS</sequence>
<keyword evidence="4" id="KW-1185">Reference proteome</keyword>
<dbReference type="RefSeq" id="WP_204661774.1">
    <property type="nucleotide sequence ID" value="NZ_JAFBDT010000002.1"/>
</dbReference>
<evidence type="ECO:0000313" key="4">
    <source>
        <dbReference type="Proteomes" id="UP000767854"/>
    </source>
</evidence>
<dbReference type="Proteomes" id="UP000767854">
    <property type="component" value="Unassembled WGS sequence"/>
</dbReference>
<dbReference type="Gene3D" id="1.10.3210.10">
    <property type="entry name" value="Hypothetical protein af1432"/>
    <property type="match status" value="1"/>
</dbReference>
<name>A0ABS2MNF7_9FIRM</name>
<dbReference type="InterPro" id="IPR037522">
    <property type="entry name" value="HD_GYP_dom"/>
</dbReference>
<gene>
    <name evidence="3" type="ORF">JOC49_000455</name>
</gene>
<accession>A0ABS2MNF7</accession>
<dbReference type="EMBL" id="JAFBDT010000002">
    <property type="protein sequence ID" value="MBM7560941.1"/>
    <property type="molecule type" value="Genomic_DNA"/>
</dbReference>
<evidence type="ECO:0000259" key="1">
    <source>
        <dbReference type="PROSITE" id="PS51831"/>
    </source>
</evidence>
<dbReference type="SMART" id="SM00471">
    <property type="entry name" value="HDc"/>
    <property type="match status" value="1"/>
</dbReference>
<dbReference type="PANTHER" id="PTHR43155:SF2">
    <property type="entry name" value="CYCLIC DI-GMP PHOSPHODIESTERASE PA4108"/>
    <property type="match status" value="1"/>
</dbReference>
<dbReference type="PANTHER" id="PTHR43155">
    <property type="entry name" value="CYCLIC DI-GMP PHOSPHODIESTERASE PA4108-RELATED"/>
    <property type="match status" value="1"/>
</dbReference>
<feature type="domain" description="HD-GYP" evidence="2">
    <location>
        <begin position="113"/>
        <end position="297"/>
    </location>
</feature>
<evidence type="ECO:0000259" key="2">
    <source>
        <dbReference type="PROSITE" id="PS51832"/>
    </source>
</evidence>
<reference evidence="3 4" key="1">
    <citation type="submission" date="2021-01" db="EMBL/GenBank/DDBJ databases">
        <title>Genomic Encyclopedia of Type Strains, Phase IV (KMG-IV): sequencing the most valuable type-strain genomes for metagenomic binning, comparative biology and taxonomic classification.</title>
        <authorList>
            <person name="Goeker M."/>
        </authorList>
    </citation>
    <scope>NUCLEOTIDE SEQUENCE [LARGE SCALE GENOMIC DNA]</scope>
    <source>
        <strain evidence="3 4">DSM 24436</strain>
    </source>
</reference>
<dbReference type="Pfam" id="PF13487">
    <property type="entry name" value="HD_5"/>
    <property type="match status" value="1"/>
</dbReference>
<dbReference type="CDD" id="cd00077">
    <property type="entry name" value="HDc"/>
    <property type="match status" value="1"/>
</dbReference>
<feature type="domain" description="HD" evidence="1">
    <location>
        <begin position="135"/>
        <end position="256"/>
    </location>
</feature>
<dbReference type="SUPFAM" id="SSF109604">
    <property type="entry name" value="HD-domain/PDEase-like"/>
    <property type="match status" value="1"/>
</dbReference>
<dbReference type="InterPro" id="IPR003607">
    <property type="entry name" value="HD/PDEase_dom"/>
</dbReference>
<comment type="caution">
    <text evidence="3">The sequence shown here is derived from an EMBL/GenBank/DDBJ whole genome shotgun (WGS) entry which is preliminary data.</text>
</comment>
<dbReference type="PROSITE" id="PS51832">
    <property type="entry name" value="HD_GYP"/>
    <property type="match status" value="1"/>
</dbReference>
<proteinExistence type="predicted"/>
<evidence type="ECO:0000313" key="3">
    <source>
        <dbReference type="EMBL" id="MBM7560941.1"/>
    </source>
</evidence>
<organism evidence="3 4">
    <name type="scientific">Fusibacter tunisiensis</name>
    <dbReference type="NCBI Taxonomy" id="1008308"/>
    <lineage>
        <taxon>Bacteria</taxon>
        <taxon>Bacillati</taxon>
        <taxon>Bacillota</taxon>
        <taxon>Clostridia</taxon>
        <taxon>Eubacteriales</taxon>
        <taxon>Eubacteriales Family XII. Incertae Sedis</taxon>
        <taxon>Fusibacter</taxon>
    </lineage>
</organism>
<dbReference type="PROSITE" id="PS51831">
    <property type="entry name" value="HD"/>
    <property type="match status" value="1"/>
</dbReference>
<protein>
    <submittedName>
        <fullName evidence="3">HD-GYP domain-containing protein (C-di-GMP phosphodiesterase class II)</fullName>
    </submittedName>
</protein>
<dbReference type="InterPro" id="IPR006674">
    <property type="entry name" value="HD_domain"/>
</dbReference>